<evidence type="ECO:0000313" key="1">
    <source>
        <dbReference type="EMBL" id="RTZ86771.1"/>
    </source>
</evidence>
<evidence type="ECO:0000313" key="2">
    <source>
        <dbReference type="Proteomes" id="UP000287719"/>
    </source>
</evidence>
<organism evidence="1 2">
    <name type="scientific">SAR324 cluster bacterium</name>
    <dbReference type="NCBI Taxonomy" id="2024889"/>
    <lineage>
        <taxon>Bacteria</taxon>
        <taxon>Deltaproteobacteria</taxon>
        <taxon>SAR324 cluster</taxon>
    </lineage>
</organism>
<accession>A0A432GT98</accession>
<dbReference type="AlphaFoldDB" id="A0A432GT98"/>
<name>A0A432GT98_9DELT</name>
<proteinExistence type="predicted"/>
<dbReference type="EMBL" id="QNZJ01000137">
    <property type="protein sequence ID" value="RTZ86771.1"/>
    <property type="molecule type" value="Genomic_DNA"/>
</dbReference>
<dbReference type="Proteomes" id="UP000287719">
    <property type="component" value="Unassembled WGS sequence"/>
</dbReference>
<reference evidence="1 2" key="1">
    <citation type="submission" date="2018-06" db="EMBL/GenBank/DDBJ databases">
        <title>Combined omics and stable isotope probing to characterize newly discovered Mariana Back-Arc vent microbial communities.</title>
        <authorList>
            <person name="Trembath-Reichert E."/>
            <person name="Huber J.A."/>
        </authorList>
    </citation>
    <scope>NUCLEOTIDE SEQUENCE [LARGE SCALE GENOMIC DNA]</scope>
    <source>
        <strain evidence="1">MAG 54</strain>
    </source>
</reference>
<comment type="caution">
    <text evidence="1">The sequence shown here is derived from an EMBL/GenBank/DDBJ whole genome shotgun (WGS) entry which is preliminary data.</text>
</comment>
<protein>
    <submittedName>
        <fullName evidence="1">Uncharacterized protein</fullName>
    </submittedName>
</protein>
<gene>
    <name evidence="1" type="ORF">DSY95_03110</name>
</gene>
<sequence length="78" mass="8673">SKITLAPSGTVYSVQNFTKTYKAISDEAPEYLCDLGPSDGHPELSNHPIVTEIMEVYLEERKKRSSRSSRGRGRSSRG</sequence>
<feature type="non-terminal residue" evidence="1">
    <location>
        <position position="1"/>
    </location>
</feature>